<evidence type="ECO:0000313" key="2">
    <source>
        <dbReference type="Proteomes" id="UP000265520"/>
    </source>
</evidence>
<dbReference type="Proteomes" id="UP000265520">
    <property type="component" value="Unassembled WGS sequence"/>
</dbReference>
<name>A0A392QLM4_9FABA</name>
<sequence>MIDSGELIEGLDYLTSKTMPKTMAAK</sequence>
<keyword evidence="2" id="KW-1185">Reference proteome</keyword>
<organism evidence="1 2">
    <name type="scientific">Trifolium medium</name>
    <dbReference type="NCBI Taxonomy" id="97028"/>
    <lineage>
        <taxon>Eukaryota</taxon>
        <taxon>Viridiplantae</taxon>
        <taxon>Streptophyta</taxon>
        <taxon>Embryophyta</taxon>
        <taxon>Tracheophyta</taxon>
        <taxon>Spermatophyta</taxon>
        <taxon>Magnoliopsida</taxon>
        <taxon>eudicotyledons</taxon>
        <taxon>Gunneridae</taxon>
        <taxon>Pentapetalae</taxon>
        <taxon>rosids</taxon>
        <taxon>fabids</taxon>
        <taxon>Fabales</taxon>
        <taxon>Fabaceae</taxon>
        <taxon>Papilionoideae</taxon>
        <taxon>50 kb inversion clade</taxon>
        <taxon>NPAAA clade</taxon>
        <taxon>Hologalegina</taxon>
        <taxon>IRL clade</taxon>
        <taxon>Trifolieae</taxon>
        <taxon>Trifolium</taxon>
    </lineage>
</organism>
<comment type="caution">
    <text evidence="1">The sequence shown here is derived from an EMBL/GenBank/DDBJ whole genome shotgun (WGS) entry which is preliminary data.</text>
</comment>
<dbReference type="AlphaFoldDB" id="A0A392QLM4"/>
<dbReference type="EMBL" id="LXQA010146460">
    <property type="protein sequence ID" value="MCI25303.1"/>
    <property type="molecule type" value="Genomic_DNA"/>
</dbReference>
<reference evidence="1 2" key="1">
    <citation type="journal article" date="2018" name="Front. Plant Sci.">
        <title>Red Clover (Trifolium pratense) and Zigzag Clover (T. medium) - A Picture of Genomic Similarities and Differences.</title>
        <authorList>
            <person name="Dluhosova J."/>
            <person name="Istvanek J."/>
            <person name="Nedelnik J."/>
            <person name="Repkova J."/>
        </authorList>
    </citation>
    <scope>NUCLEOTIDE SEQUENCE [LARGE SCALE GENOMIC DNA]</scope>
    <source>
        <strain evidence="2">cv. 10/8</strain>
        <tissue evidence="1">Leaf</tissue>
    </source>
</reference>
<feature type="non-terminal residue" evidence="1">
    <location>
        <position position="26"/>
    </location>
</feature>
<proteinExistence type="predicted"/>
<accession>A0A392QLM4</accession>
<protein>
    <submittedName>
        <fullName evidence="1">Uncharacterized protein</fullName>
    </submittedName>
</protein>
<evidence type="ECO:0000313" key="1">
    <source>
        <dbReference type="EMBL" id="MCI25303.1"/>
    </source>
</evidence>